<evidence type="ECO:0000256" key="1">
    <source>
        <dbReference type="ARBA" id="ARBA00012513"/>
    </source>
</evidence>
<keyword evidence="4 7" id="KW-0547">Nucleotide-binding</keyword>
<dbReference type="InterPro" id="IPR008271">
    <property type="entry name" value="Ser/Thr_kinase_AS"/>
</dbReference>
<dbReference type="Gene3D" id="3.30.200.20">
    <property type="entry name" value="Phosphorylase Kinase, domain 1"/>
    <property type="match status" value="1"/>
</dbReference>
<dbReference type="PANTHER" id="PTHR43289:SF6">
    <property type="entry name" value="SERINE_THREONINE-PROTEIN KINASE NEKL-3"/>
    <property type="match status" value="1"/>
</dbReference>
<evidence type="ECO:0000256" key="7">
    <source>
        <dbReference type="PROSITE-ProRule" id="PRU10141"/>
    </source>
</evidence>
<evidence type="ECO:0000256" key="3">
    <source>
        <dbReference type="ARBA" id="ARBA00022679"/>
    </source>
</evidence>
<dbReference type="STRING" id="1027371.GOALK_092_00240"/>
<dbReference type="InterPro" id="IPR017441">
    <property type="entry name" value="Protein_kinase_ATP_BS"/>
</dbReference>
<keyword evidence="2 9" id="KW-0723">Serine/threonine-protein kinase</keyword>
<sequence>MFEVGDRVDGFTIDEFVGGGASADVFRAHRDDGNGPVALKVLHPDAADHARVRERFEREFGIASLLHHPHIVRMRAHGEIAAPPGSLGPRHQPSMWLAMQYVAGPAATALIPGDDTEPDVDAILRVAAQIAGALDHAHGQEILHRDVKPANILLSRPLDSDPEGPTPSSSAPVDAYLSDFGIAQFLDDTRPLARNGRVQGSIGYASPELLQAHHLSPASDNYSFACSLVELFTGTPPYPRRTSFAITYAHINDEPPRLTRRRPWLPSAMDSIFAKALAKSPQNRYPTCTALVDILVRLMRDVPVPEPTRSRWWGRPRHP</sequence>
<protein>
    <recommendedName>
        <fullName evidence="1">non-specific serine/threonine protein kinase</fullName>
        <ecNumber evidence="1">2.7.11.1</ecNumber>
    </recommendedName>
</protein>
<proteinExistence type="predicted"/>
<dbReference type="PROSITE" id="PS00107">
    <property type="entry name" value="PROTEIN_KINASE_ATP"/>
    <property type="match status" value="1"/>
</dbReference>
<organism evidence="9 10">
    <name type="scientific">Gordonia alkanivorans NBRC 16433</name>
    <dbReference type="NCBI Taxonomy" id="1027371"/>
    <lineage>
        <taxon>Bacteria</taxon>
        <taxon>Bacillati</taxon>
        <taxon>Actinomycetota</taxon>
        <taxon>Actinomycetes</taxon>
        <taxon>Mycobacteriales</taxon>
        <taxon>Gordoniaceae</taxon>
        <taxon>Gordonia</taxon>
    </lineage>
</organism>
<keyword evidence="6 7" id="KW-0067">ATP-binding</keyword>
<keyword evidence="3" id="KW-0808">Transferase</keyword>
<gene>
    <name evidence="9" type="ORF">GOALK_092_00240</name>
</gene>
<dbReference type="SMART" id="SM00220">
    <property type="entry name" value="S_TKc"/>
    <property type="match status" value="1"/>
</dbReference>
<dbReference type="EMBL" id="BACI01000092">
    <property type="protein sequence ID" value="GAA13760.1"/>
    <property type="molecule type" value="Genomic_DNA"/>
</dbReference>
<dbReference type="PROSITE" id="PS00108">
    <property type="entry name" value="PROTEIN_KINASE_ST"/>
    <property type="match status" value="1"/>
</dbReference>
<dbReference type="Gene3D" id="1.10.510.10">
    <property type="entry name" value="Transferase(Phosphotransferase) domain 1"/>
    <property type="match status" value="1"/>
</dbReference>
<evidence type="ECO:0000256" key="2">
    <source>
        <dbReference type="ARBA" id="ARBA00022527"/>
    </source>
</evidence>
<name>F9VYS1_9ACTN</name>
<dbReference type="AlphaFoldDB" id="F9VYS1"/>
<feature type="domain" description="Protein kinase" evidence="8">
    <location>
        <begin position="11"/>
        <end position="296"/>
    </location>
</feature>
<comment type="caution">
    <text evidence="9">The sequence shown here is derived from an EMBL/GenBank/DDBJ whole genome shotgun (WGS) entry which is preliminary data.</text>
</comment>
<accession>F9VYS1</accession>
<dbReference type="PROSITE" id="PS50011">
    <property type="entry name" value="PROTEIN_KINASE_DOM"/>
    <property type="match status" value="1"/>
</dbReference>
<dbReference type="SUPFAM" id="SSF56112">
    <property type="entry name" value="Protein kinase-like (PK-like)"/>
    <property type="match status" value="1"/>
</dbReference>
<dbReference type="eggNOG" id="COG0515">
    <property type="taxonomic scope" value="Bacteria"/>
</dbReference>
<dbReference type="Proteomes" id="UP000003558">
    <property type="component" value="Unassembled WGS sequence"/>
</dbReference>
<dbReference type="PANTHER" id="PTHR43289">
    <property type="entry name" value="MITOGEN-ACTIVATED PROTEIN KINASE KINASE KINASE 20-RELATED"/>
    <property type="match status" value="1"/>
</dbReference>
<dbReference type="RefSeq" id="WP_006359858.1">
    <property type="nucleotide sequence ID" value="NZ_BACI01000092.1"/>
</dbReference>
<evidence type="ECO:0000256" key="4">
    <source>
        <dbReference type="ARBA" id="ARBA00022741"/>
    </source>
</evidence>
<dbReference type="CDD" id="cd14014">
    <property type="entry name" value="STKc_PknB_like"/>
    <property type="match status" value="1"/>
</dbReference>
<evidence type="ECO:0000256" key="6">
    <source>
        <dbReference type="ARBA" id="ARBA00022840"/>
    </source>
</evidence>
<evidence type="ECO:0000313" key="9">
    <source>
        <dbReference type="EMBL" id="GAA13760.1"/>
    </source>
</evidence>
<dbReference type="InterPro" id="IPR011009">
    <property type="entry name" value="Kinase-like_dom_sf"/>
</dbReference>
<dbReference type="Pfam" id="PF00069">
    <property type="entry name" value="Pkinase"/>
    <property type="match status" value="1"/>
</dbReference>
<dbReference type="InterPro" id="IPR000719">
    <property type="entry name" value="Prot_kinase_dom"/>
</dbReference>
<dbReference type="EC" id="2.7.11.1" evidence="1"/>
<feature type="binding site" evidence="7">
    <location>
        <position position="40"/>
    </location>
    <ligand>
        <name>ATP</name>
        <dbReference type="ChEBI" id="CHEBI:30616"/>
    </ligand>
</feature>
<reference evidence="9 10" key="1">
    <citation type="submission" date="2011-05" db="EMBL/GenBank/DDBJ databases">
        <title>Whole genome shotgun sequence of Gordonia alkanivorans NBRC 16433.</title>
        <authorList>
            <person name="Hosoyama A."/>
            <person name="Nakamura S."/>
            <person name="Takarada H."/>
            <person name="Tsuchikane K."/>
            <person name="Yamazaki S."/>
            <person name="Fujita N."/>
        </authorList>
    </citation>
    <scope>NUCLEOTIDE SEQUENCE [LARGE SCALE GENOMIC DNA]</scope>
    <source>
        <strain evidence="9 10">NBRC 16433</strain>
    </source>
</reference>
<keyword evidence="5 9" id="KW-0418">Kinase</keyword>
<dbReference type="GO" id="GO:0004674">
    <property type="term" value="F:protein serine/threonine kinase activity"/>
    <property type="evidence" value="ECO:0007669"/>
    <property type="project" value="UniProtKB-KW"/>
</dbReference>
<evidence type="ECO:0000259" key="8">
    <source>
        <dbReference type="PROSITE" id="PS50011"/>
    </source>
</evidence>
<dbReference type="GO" id="GO:0005524">
    <property type="term" value="F:ATP binding"/>
    <property type="evidence" value="ECO:0007669"/>
    <property type="project" value="UniProtKB-UniRule"/>
</dbReference>
<evidence type="ECO:0000256" key="5">
    <source>
        <dbReference type="ARBA" id="ARBA00022777"/>
    </source>
</evidence>
<evidence type="ECO:0000313" key="10">
    <source>
        <dbReference type="Proteomes" id="UP000003558"/>
    </source>
</evidence>